<keyword evidence="3" id="KW-1185">Reference proteome</keyword>
<evidence type="ECO:0000313" key="3">
    <source>
        <dbReference type="Proteomes" id="UP001202328"/>
    </source>
</evidence>
<keyword evidence="1" id="KW-0812">Transmembrane</keyword>
<accession>A0AAD4S6Q1</accession>
<organism evidence="2 3">
    <name type="scientific">Papaver atlanticum</name>
    <dbReference type="NCBI Taxonomy" id="357466"/>
    <lineage>
        <taxon>Eukaryota</taxon>
        <taxon>Viridiplantae</taxon>
        <taxon>Streptophyta</taxon>
        <taxon>Embryophyta</taxon>
        <taxon>Tracheophyta</taxon>
        <taxon>Spermatophyta</taxon>
        <taxon>Magnoliopsida</taxon>
        <taxon>Ranunculales</taxon>
        <taxon>Papaveraceae</taxon>
        <taxon>Papaveroideae</taxon>
        <taxon>Papaver</taxon>
    </lineage>
</organism>
<feature type="transmembrane region" description="Helical" evidence="1">
    <location>
        <begin position="45"/>
        <end position="74"/>
    </location>
</feature>
<dbReference type="EMBL" id="JAJJMB010013400">
    <property type="protein sequence ID" value="KAI3868726.1"/>
    <property type="molecule type" value="Genomic_DNA"/>
</dbReference>
<evidence type="ECO:0000313" key="2">
    <source>
        <dbReference type="EMBL" id="KAI3868726.1"/>
    </source>
</evidence>
<keyword evidence="1" id="KW-0472">Membrane</keyword>
<proteinExistence type="predicted"/>
<protein>
    <submittedName>
        <fullName evidence="2">Uncharacterized protein</fullName>
    </submittedName>
</protein>
<dbReference type="AlphaFoldDB" id="A0AAD4S6Q1"/>
<comment type="caution">
    <text evidence="2">The sequence shown here is derived from an EMBL/GenBank/DDBJ whole genome shotgun (WGS) entry which is preliminary data.</text>
</comment>
<keyword evidence="1" id="KW-1133">Transmembrane helix</keyword>
<dbReference type="Proteomes" id="UP001202328">
    <property type="component" value="Unassembled WGS sequence"/>
</dbReference>
<gene>
    <name evidence="2" type="ORF">MKW98_008811</name>
</gene>
<reference evidence="2" key="1">
    <citation type="submission" date="2022-04" db="EMBL/GenBank/DDBJ databases">
        <title>A functionally conserved STORR gene fusion in Papaver species that diverged 16.8 million years ago.</title>
        <authorList>
            <person name="Catania T."/>
        </authorList>
    </citation>
    <scope>NUCLEOTIDE SEQUENCE</scope>
    <source>
        <strain evidence="2">S-188037</strain>
    </source>
</reference>
<evidence type="ECO:0000256" key="1">
    <source>
        <dbReference type="SAM" id="Phobius"/>
    </source>
</evidence>
<name>A0AAD4S6Q1_9MAGN</name>
<sequence length="157" mass="17484">MLMIVRRKKVEGIQTLGVVQVLLSEVNSPYNSILYEVDIRTLMGCLWLTVVFLVFDVCFSISCVALACVIGIALRCCLPCIIEFLYAEEGASEADLSMLPRYRFQISDSEEKPSTGEGKMVLLMNVGELADECVLSRCAMLKFMACHAIISFMKYAS</sequence>